<proteinExistence type="predicted"/>
<dbReference type="GO" id="GO:0016787">
    <property type="term" value="F:hydrolase activity"/>
    <property type="evidence" value="ECO:0007669"/>
    <property type="project" value="UniProtKB-KW"/>
</dbReference>
<dbReference type="InterPro" id="IPR010662">
    <property type="entry name" value="RBBP9/YdeN"/>
</dbReference>
<gene>
    <name evidence="1" type="ORF">SAMN05216554_0729</name>
</gene>
<reference evidence="1 2" key="1">
    <citation type="submission" date="2016-10" db="EMBL/GenBank/DDBJ databases">
        <authorList>
            <person name="de Groot N.N."/>
        </authorList>
    </citation>
    <scope>NUCLEOTIDE SEQUENCE [LARGE SCALE GENOMIC DNA]</scope>
    <source>
        <strain evidence="1 2">CGMCC 4.3491</strain>
    </source>
</reference>
<evidence type="ECO:0000313" key="1">
    <source>
        <dbReference type="EMBL" id="SDY56586.1"/>
    </source>
</evidence>
<keyword evidence="1" id="KW-0378">Hydrolase</keyword>
<dbReference type="EMBL" id="FNPZ01000001">
    <property type="protein sequence ID" value="SDY56586.1"/>
    <property type="molecule type" value="Genomic_DNA"/>
</dbReference>
<dbReference type="InterPro" id="IPR029058">
    <property type="entry name" value="AB_hydrolase_fold"/>
</dbReference>
<name>A0A1H3KX33_9MICO</name>
<dbReference type="Pfam" id="PF06821">
    <property type="entry name" value="Ser_hydrolase"/>
    <property type="match status" value="1"/>
</dbReference>
<evidence type="ECO:0000313" key="2">
    <source>
        <dbReference type="Proteomes" id="UP000198891"/>
    </source>
</evidence>
<organism evidence="1 2">
    <name type="scientific">Herbiconiux ginsengi</name>
    <dbReference type="NCBI Taxonomy" id="381665"/>
    <lineage>
        <taxon>Bacteria</taxon>
        <taxon>Bacillati</taxon>
        <taxon>Actinomycetota</taxon>
        <taxon>Actinomycetes</taxon>
        <taxon>Micrococcales</taxon>
        <taxon>Microbacteriaceae</taxon>
        <taxon>Herbiconiux</taxon>
    </lineage>
</organism>
<dbReference type="AlphaFoldDB" id="A0A1H3KX33"/>
<dbReference type="OrthoDB" id="9804993at2"/>
<protein>
    <submittedName>
        <fullName evidence="1">Predicted esterase of the alpha/beta hydrolase fold</fullName>
    </submittedName>
</protein>
<accession>A0A1H3KX33</accession>
<sequence length="330" mass="35329">MTSTAPALADEHFLLLDGWQHRRQPGHWQGWLAERLVERGASVDYLTLPDPEHPRYADWSDVALRALRGRERVTVVAHGLSVLLWLRMCGDRARDAALADGRPPAPLARRAVLVAPPATGMHGGDVSESLPVTVTAEAVAAATVEPALLLSSIGDPYLPEGAETRYGLPLGLATVEVPGGGHLNQAAGFGPWPEMLQWCETGVWPLPAVASGDEELGRALAAHFSPQGRRLGIAVLGPISDAGTEAVEEALRAAGLEPERRLARLFPRVGEESLRVEDVAEFAELYGHEYSVAVVDAGAFAEQGDRRRIESAYRGAGCTVVWSESVRAAV</sequence>
<dbReference type="Gene3D" id="3.40.50.1820">
    <property type="entry name" value="alpha/beta hydrolase"/>
    <property type="match status" value="1"/>
</dbReference>
<dbReference type="RefSeq" id="WP_092548868.1">
    <property type="nucleotide sequence ID" value="NZ_FNPZ01000001.1"/>
</dbReference>
<dbReference type="SUPFAM" id="SSF53474">
    <property type="entry name" value="alpha/beta-Hydrolases"/>
    <property type="match status" value="1"/>
</dbReference>
<dbReference type="STRING" id="381665.SAMN05216554_0729"/>
<dbReference type="Proteomes" id="UP000198891">
    <property type="component" value="Unassembled WGS sequence"/>
</dbReference>
<keyword evidence="2" id="KW-1185">Reference proteome</keyword>